<dbReference type="Pfam" id="PF10988">
    <property type="entry name" value="DUF2807"/>
    <property type="match status" value="1"/>
</dbReference>
<evidence type="ECO:0000256" key="1">
    <source>
        <dbReference type="SAM" id="SignalP"/>
    </source>
</evidence>
<protein>
    <submittedName>
        <fullName evidence="3">Head GIN domain-containing protein</fullName>
    </submittedName>
</protein>
<dbReference type="EMBL" id="JAUOEM010000005">
    <property type="protein sequence ID" value="MDO5988781.1"/>
    <property type="molecule type" value="Genomic_DNA"/>
</dbReference>
<dbReference type="Gene3D" id="2.160.20.120">
    <property type="match status" value="1"/>
</dbReference>
<reference evidence="3" key="1">
    <citation type="submission" date="2023-07" db="EMBL/GenBank/DDBJ databases">
        <title>Two novel species in the genus Flavivirga.</title>
        <authorList>
            <person name="Kwon K."/>
        </authorList>
    </citation>
    <scope>NUCLEOTIDE SEQUENCE</scope>
    <source>
        <strain evidence="3">KACC 14157</strain>
    </source>
</reference>
<comment type="caution">
    <text evidence="3">The sequence shown here is derived from an EMBL/GenBank/DDBJ whole genome shotgun (WGS) entry which is preliminary data.</text>
</comment>
<gene>
    <name evidence="3" type="ORF">Q4Q39_15320</name>
</gene>
<accession>A0ABT8X481</accession>
<evidence type="ECO:0000313" key="4">
    <source>
        <dbReference type="Proteomes" id="UP001176891"/>
    </source>
</evidence>
<proteinExistence type="predicted"/>
<keyword evidence="1" id="KW-0732">Signal</keyword>
<dbReference type="Proteomes" id="UP001176891">
    <property type="component" value="Unassembled WGS sequence"/>
</dbReference>
<dbReference type="InterPro" id="IPR021255">
    <property type="entry name" value="DUF2807"/>
</dbReference>
<feature type="chain" id="PRO_5047178247" evidence="1">
    <location>
        <begin position="25"/>
        <end position="243"/>
    </location>
</feature>
<feature type="domain" description="Putative auto-transporter adhesin head GIN" evidence="2">
    <location>
        <begin position="44"/>
        <end position="228"/>
    </location>
</feature>
<sequence length="243" mass="25634">MKTRIKKQTVLIIATLLLASTSYAQWKSIRGNGNMKTITRTTSEYDGIKCAGNMDFIIVNGSEGNIKIEGEENLLEYIITEVKNNNLVIKTKKGINLKSGLNKTIKITIPVKDINEVALAGSGDLWSKDIITTTNLDVSLAGSGDVSLNIKTTSVKASIAGSGDLKLEGNTNNLEAKIAGSGDFHGFNLQTNNTDVSIAGSGDAKVISNKALKARVSGSGDISYKGDPIVDSKVVGSGNISNN</sequence>
<feature type="signal peptide" evidence="1">
    <location>
        <begin position="1"/>
        <end position="24"/>
    </location>
</feature>
<dbReference type="PANTHER" id="PTHR39200">
    <property type="entry name" value="HYPOTHETICAL EXPORTED PROTEIN"/>
    <property type="match status" value="1"/>
</dbReference>
<keyword evidence="4" id="KW-1185">Reference proteome</keyword>
<dbReference type="RefSeq" id="WP_303283431.1">
    <property type="nucleotide sequence ID" value="NZ_BAABCZ010000004.1"/>
</dbReference>
<evidence type="ECO:0000259" key="2">
    <source>
        <dbReference type="Pfam" id="PF10988"/>
    </source>
</evidence>
<name>A0ABT8X481_9FLAO</name>
<dbReference type="PANTHER" id="PTHR39200:SF1">
    <property type="entry name" value="AUTO-TRANSPORTER ADHESIN HEAD GIN DOMAIN-CONTAINING PROTEIN-RELATED"/>
    <property type="match status" value="1"/>
</dbReference>
<organism evidence="3 4">
    <name type="scientific">Flavivirga amylovorans</name>
    <dbReference type="NCBI Taxonomy" id="870486"/>
    <lineage>
        <taxon>Bacteria</taxon>
        <taxon>Pseudomonadati</taxon>
        <taxon>Bacteroidota</taxon>
        <taxon>Flavobacteriia</taxon>
        <taxon>Flavobacteriales</taxon>
        <taxon>Flavobacteriaceae</taxon>
        <taxon>Flavivirga</taxon>
    </lineage>
</organism>
<evidence type="ECO:0000313" key="3">
    <source>
        <dbReference type="EMBL" id="MDO5988781.1"/>
    </source>
</evidence>